<dbReference type="OrthoDB" id="10488130at2759"/>
<evidence type="ECO:0008006" key="4">
    <source>
        <dbReference type="Google" id="ProtNLM"/>
    </source>
</evidence>
<name>A0A8S1VB55_PAROT</name>
<dbReference type="Proteomes" id="UP000683925">
    <property type="component" value="Unassembled WGS sequence"/>
</dbReference>
<sequence length="156" mass="18870">MDIRVQINTLNQIDQQLNLNCQNQLFLEQNHLMYKQLREQIYLLLTILKKRKNDKILKVGFMKFVIFSFIFFVLSVYIRISPFLLGILISCAEVFSLAAKGDRVIQYIQYHFELINKQIQQISHRLDLLKMKEIYYKLYRAKYYNRIQELQQVIAQ</sequence>
<keyword evidence="1" id="KW-0812">Transmembrane</keyword>
<keyword evidence="1" id="KW-0472">Membrane</keyword>
<evidence type="ECO:0000256" key="1">
    <source>
        <dbReference type="SAM" id="Phobius"/>
    </source>
</evidence>
<gene>
    <name evidence="2" type="ORF">POCTA_138.1.T0610088</name>
</gene>
<organism evidence="2 3">
    <name type="scientific">Paramecium octaurelia</name>
    <dbReference type="NCBI Taxonomy" id="43137"/>
    <lineage>
        <taxon>Eukaryota</taxon>
        <taxon>Sar</taxon>
        <taxon>Alveolata</taxon>
        <taxon>Ciliophora</taxon>
        <taxon>Intramacronucleata</taxon>
        <taxon>Oligohymenophorea</taxon>
        <taxon>Peniculida</taxon>
        <taxon>Parameciidae</taxon>
        <taxon>Paramecium</taxon>
    </lineage>
</organism>
<protein>
    <recommendedName>
        <fullName evidence="4">Transmembrane protein</fullName>
    </recommendedName>
</protein>
<dbReference type="EMBL" id="CAJJDP010000060">
    <property type="protein sequence ID" value="CAD8172992.1"/>
    <property type="molecule type" value="Genomic_DNA"/>
</dbReference>
<accession>A0A8S1VB55</accession>
<reference evidence="2" key="1">
    <citation type="submission" date="2021-01" db="EMBL/GenBank/DDBJ databases">
        <authorList>
            <consortium name="Genoscope - CEA"/>
            <person name="William W."/>
        </authorList>
    </citation>
    <scope>NUCLEOTIDE SEQUENCE</scope>
</reference>
<keyword evidence="3" id="KW-1185">Reference proteome</keyword>
<keyword evidence="1" id="KW-1133">Transmembrane helix</keyword>
<evidence type="ECO:0000313" key="2">
    <source>
        <dbReference type="EMBL" id="CAD8172992.1"/>
    </source>
</evidence>
<feature type="transmembrane region" description="Helical" evidence="1">
    <location>
        <begin position="56"/>
        <end position="74"/>
    </location>
</feature>
<dbReference type="AlphaFoldDB" id="A0A8S1VB55"/>
<comment type="caution">
    <text evidence="2">The sequence shown here is derived from an EMBL/GenBank/DDBJ whole genome shotgun (WGS) entry which is preliminary data.</text>
</comment>
<evidence type="ECO:0000313" key="3">
    <source>
        <dbReference type="Proteomes" id="UP000683925"/>
    </source>
</evidence>
<proteinExistence type="predicted"/>